<sequence length="520" mass="56754">MSATPLSHQLSRRGFLRGAAGTAALFAVGGLAACGSDSSSSPGRLVGLLPGNEPAGWPEVQAAVNEKLEADLGFTFEPEFISWDNYFQNELLKFTAGEDFDTALEARWLHLDQLISDGALADLAAEWDSGKYEELTASIDERHIQFAKTGDKLFAIPQVNTAGIVNGFVVRQDLVEKYGIGEITNFQQLEKYFYDVKQNEPGMIPYGLDSGYVNNTAIAQPIALFNEQSWEEPNSMPQNLGGSKLAYMDLSDVAAGNSRPLPFWEQPGVIDAIKKVRQYFLDGIINHDSVTVEKTTVFGQFTTGLYAATEANSDGLTTSTFLPTTTNIPGSAIAQVHPFAAGLQAKVASLFSADNYMVVNAASDGVERAMQLQNWLSIKENHDLLAYGIEGRDWTPVGNDQYELTSEYSFPIFGIGWRVPLERTVVGMVDSERAWFDWARNFDSFVADPYAGFLFDPANVEAEIAQLIAAYTQYALPLFAGSVDTTPGLSDCQRAFEAAGYEKVLDEMKTQADAFLAAKG</sequence>
<protein>
    <recommendedName>
        <fullName evidence="1">DUF3502 domain-containing protein</fullName>
    </recommendedName>
</protein>
<gene>
    <name evidence="2" type="ORF">C1I92_28045</name>
</gene>
<reference evidence="2 3" key="1">
    <citation type="submission" date="2018-01" db="EMBL/GenBank/DDBJ databases">
        <title>Draft genome sequence of Jiangella sp. GTF31.</title>
        <authorList>
            <person name="Sahin N."/>
            <person name="Ay H."/>
            <person name="Saygin H."/>
        </authorList>
    </citation>
    <scope>NUCLEOTIDE SEQUENCE [LARGE SCALE GENOMIC DNA]</scope>
    <source>
        <strain evidence="2 3">GTF31</strain>
    </source>
</reference>
<accession>A0A2W2BV61</accession>
<dbReference type="Pfam" id="PF12010">
    <property type="entry name" value="DUF3502"/>
    <property type="match status" value="1"/>
</dbReference>
<dbReference type="Proteomes" id="UP000248764">
    <property type="component" value="Unassembled WGS sequence"/>
</dbReference>
<name>A0A2W2BV61_9ACTN</name>
<dbReference type="SUPFAM" id="SSF53850">
    <property type="entry name" value="Periplasmic binding protein-like II"/>
    <property type="match status" value="1"/>
</dbReference>
<evidence type="ECO:0000313" key="2">
    <source>
        <dbReference type="EMBL" id="PZF80039.1"/>
    </source>
</evidence>
<dbReference type="AlphaFoldDB" id="A0A2W2BV61"/>
<dbReference type="Gene3D" id="3.40.190.10">
    <property type="entry name" value="Periplasmic binding protein-like II"/>
    <property type="match status" value="1"/>
</dbReference>
<dbReference type="PROSITE" id="PS51318">
    <property type="entry name" value="TAT"/>
    <property type="match status" value="1"/>
</dbReference>
<evidence type="ECO:0000259" key="1">
    <source>
        <dbReference type="Pfam" id="PF12010"/>
    </source>
</evidence>
<feature type="domain" description="DUF3502" evidence="1">
    <location>
        <begin position="449"/>
        <end position="517"/>
    </location>
</feature>
<proteinExistence type="predicted"/>
<evidence type="ECO:0000313" key="3">
    <source>
        <dbReference type="Proteomes" id="UP000248764"/>
    </source>
</evidence>
<dbReference type="InterPro" id="IPR022627">
    <property type="entry name" value="DUF3502"/>
</dbReference>
<organism evidence="2 3">
    <name type="scientific">Jiangella anatolica</name>
    <dbReference type="NCBI Taxonomy" id="2670374"/>
    <lineage>
        <taxon>Bacteria</taxon>
        <taxon>Bacillati</taxon>
        <taxon>Actinomycetota</taxon>
        <taxon>Actinomycetes</taxon>
        <taxon>Jiangellales</taxon>
        <taxon>Jiangellaceae</taxon>
        <taxon>Jiangella</taxon>
    </lineage>
</organism>
<comment type="caution">
    <text evidence="2">The sequence shown here is derived from an EMBL/GenBank/DDBJ whole genome shotgun (WGS) entry which is preliminary data.</text>
</comment>
<dbReference type="InterPro" id="IPR006311">
    <property type="entry name" value="TAT_signal"/>
</dbReference>
<keyword evidence="3" id="KW-1185">Reference proteome</keyword>
<dbReference type="EMBL" id="POTW01000103">
    <property type="protein sequence ID" value="PZF80039.1"/>
    <property type="molecule type" value="Genomic_DNA"/>
</dbReference>
<dbReference type="RefSeq" id="WP_111257933.1">
    <property type="nucleotide sequence ID" value="NZ_POTW01000103.1"/>
</dbReference>